<name>A0A9D5X3N2_9ACTN</name>
<dbReference type="InterPro" id="IPR050180">
    <property type="entry name" value="RNR_Ribonuclease"/>
</dbReference>
<dbReference type="GO" id="GO:0005829">
    <property type="term" value="C:cytosol"/>
    <property type="evidence" value="ECO:0007669"/>
    <property type="project" value="TreeGrafter"/>
</dbReference>
<dbReference type="PANTHER" id="PTHR23355">
    <property type="entry name" value="RIBONUCLEASE"/>
    <property type="match status" value="1"/>
</dbReference>
<evidence type="ECO:0000259" key="1">
    <source>
        <dbReference type="PROSITE" id="PS50126"/>
    </source>
</evidence>
<accession>A0A9D5X3N2</accession>
<protein>
    <submittedName>
        <fullName evidence="2">RNB domain-containing ribonuclease</fullName>
    </submittedName>
</protein>
<dbReference type="GO" id="GO:0003723">
    <property type="term" value="F:RNA binding"/>
    <property type="evidence" value="ECO:0007669"/>
    <property type="project" value="InterPro"/>
</dbReference>
<evidence type="ECO:0000313" key="3">
    <source>
        <dbReference type="Proteomes" id="UP000787322"/>
    </source>
</evidence>
<reference evidence="2" key="1">
    <citation type="submission" date="2020-04" db="EMBL/GenBank/DDBJ databases">
        <title>Deep metagenomics examines the oral microbiome during advanced dental caries in children, revealing novel taxa and co-occurrences with host molecules.</title>
        <authorList>
            <person name="Baker J.L."/>
            <person name="Morton J.T."/>
            <person name="Dinis M."/>
            <person name="Alvarez R."/>
            <person name="Tran N.C."/>
            <person name="Knight R."/>
            <person name="Edlund A."/>
        </authorList>
    </citation>
    <scope>NUCLEOTIDE SEQUENCE</scope>
    <source>
        <strain evidence="2">JCVI_3_bin.11</strain>
    </source>
</reference>
<dbReference type="GO" id="GO:0004540">
    <property type="term" value="F:RNA nuclease activity"/>
    <property type="evidence" value="ECO:0007669"/>
    <property type="project" value="InterPro"/>
</dbReference>
<evidence type="ECO:0000313" key="2">
    <source>
        <dbReference type="EMBL" id="MBF4803004.1"/>
    </source>
</evidence>
<dbReference type="Proteomes" id="UP000787322">
    <property type="component" value="Unassembled WGS sequence"/>
</dbReference>
<dbReference type="SMART" id="SM00316">
    <property type="entry name" value="S1"/>
    <property type="match status" value="1"/>
</dbReference>
<feature type="domain" description="S1 motif" evidence="1">
    <location>
        <begin position="87"/>
        <end position="168"/>
    </location>
</feature>
<dbReference type="PROSITE" id="PS50126">
    <property type="entry name" value="S1"/>
    <property type="match status" value="1"/>
</dbReference>
<dbReference type="SUPFAM" id="SSF50249">
    <property type="entry name" value="Nucleic acid-binding proteins"/>
    <property type="match status" value="2"/>
</dbReference>
<dbReference type="Gene3D" id="2.40.50.140">
    <property type="entry name" value="Nucleic acid-binding proteins"/>
    <property type="match status" value="1"/>
</dbReference>
<feature type="non-terminal residue" evidence="2">
    <location>
        <position position="1"/>
    </location>
</feature>
<organism evidence="2 3">
    <name type="scientific">Lancefieldella parvula</name>
    <dbReference type="NCBI Taxonomy" id="1382"/>
    <lineage>
        <taxon>Bacteria</taxon>
        <taxon>Bacillati</taxon>
        <taxon>Actinomycetota</taxon>
        <taxon>Coriobacteriia</taxon>
        <taxon>Coriobacteriales</taxon>
        <taxon>Atopobiaceae</taxon>
        <taxon>Lancefieldella</taxon>
    </lineage>
</organism>
<gene>
    <name evidence="2" type="ORF">HXK24_04175</name>
</gene>
<dbReference type="Pfam" id="PF00575">
    <property type="entry name" value="S1"/>
    <property type="match status" value="1"/>
</dbReference>
<dbReference type="InterPro" id="IPR012340">
    <property type="entry name" value="NA-bd_OB-fold"/>
</dbReference>
<dbReference type="GO" id="GO:0006402">
    <property type="term" value="P:mRNA catabolic process"/>
    <property type="evidence" value="ECO:0007669"/>
    <property type="project" value="TreeGrafter"/>
</dbReference>
<dbReference type="InterPro" id="IPR003029">
    <property type="entry name" value="S1_domain"/>
</dbReference>
<dbReference type="CDD" id="cd04471">
    <property type="entry name" value="S1_RNase_R"/>
    <property type="match status" value="1"/>
</dbReference>
<dbReference type="InterPro" id="IPR001900">
    <property type="entry name" value="RNase_II/R"/>
</dbReference>
<sequence>YLPTNQGHFALGADAYCHFTSPIRRYPDVIVHRTLKRLLRGQTASRAELSALPDICSTCSEQERKADAAARATQKIKLAEYYQSRLGEETWGTIDGCERFGLFITLDGTYADGLLAVRDLGHEWYVYDQETLALIGESTGKTYRIGGRVRVKISGVNVARGQIDLALVE</sequence>
<dbReference type="AlphaFoldDB" id="A0A9D5X3N2"/>
<dbReference type="Pfam" id="PF00773">
    <property type="entry name" value="RNB"/>
    <property type="match status" value="1"/>
</dbReference>
<proteinExistence type="predicted"/>
<dbReference type="PANTHER" id="PTHR23355:SF9">
    <property type="entry name" value="DIS3-LIKE EXONUCLEASE 2"/>
    <property type="match status" value="1"/>
</dbReference>
<dbReference type="EMBL" id="JABZGU010000084">
    <property type="protein sequence ID" value="MBF4803004.1"/>
    <property type="molecule type" value="Genomic_DNA"/>
</dbReference>
<comment type="caution">
    <text evidence="2">The sequence shown here is derived from an EMBL/GenBank/DDBJ whole genome shotgun (WGS) entry which is preliminary data.</text>
</comment>